<accession>A0AAW9RYL2</accession>
<comment type="caution">
    <text evidence="1">The sequence shown here is derived from an EMBL/GenBank/DDBJ whole genome shotgun (WGS) entry which is preliminary data.</text>
</comment>
<evidence type="ECO:0000313" key="1">
    <source>
        <dbReference type="EMBL" id="MEJ8574024.1"/>
    </source>
</evidence>
<sequence>MRVPVLIAVAALLAACGGRDSENAVPIDTIVPVDVADLVGAKAADGETQLKERRYEVTRNDGATAYWWSGSRGSCLRVVMADGRYQSVEPVAPTQCSSTAGKKPVTSDAGEAPADLVSFVGANGGQSESALQNLGYEATRTVGLTSYWWNQATGVCARIVTADGRYRTINTVAESNCKA</sequence>
<organism evidence="1 2">
    <name type="scientific">Microbaculum marinum</name>
    <dbReference type="NCBI Taxonomy" id="1764581"/>
    <lineage>
        <taxon>Bacteria</taxon>
        <taxon>Pseudomonadati</taxon>
        <taxon>Pseudomonadota</taxon>
        <taxon>Alphaproteobacteria</taxon>
        <taxon>Hyphomicrobiales</taxon>
        <taxon>Tepidamorphaceae</taxon>
        <taxon>Microbaculum</taxon>
    </lineage>
</organism>
<dbReference type="EMBL" id="JAZHOF010000010">
    <property type="protein sequence ID" value="MEJ8574024.1"/>
    <property type="molecule type" value="Genomic_DNA"/>
</dbReference>
<dbReference type="Proteomes" id="UP001378188">
    <property type="component" value="Unassembled WGS sequence"/>
</dbReference>
<protein>
    <submittedName>
        <fullName evidence="1">Uncharacterized protein</fullName>
    </submittedName>
</protein>
<gene>
    <name evidence="1" type="ORF">V3328_21235</name>
</gene>
<evidence type="ECO:0000313" key="2">
    <source>
        <dbReference type="Proteomes" id="UP001378188"/>
    </source>
</evidence>
<proteinExistence type="predicted"/>
<dbReference type="AlphaFoldDB" id="A0AAW9RYL2"/>
<reference evidence="1 2" key="1">
    <citation type="submission" date="2024-02" db="EMBL/GenBank/DDBJ databases">
        <title>Genome analysis and characterization of Microbaculum marinisediminis sp. nov., isolated from marine sediment.</title>
        <authorList>
            <person name="Du Z.-J."/>
            <person name="Ye Y.-Q."/>
            <person name="Zhang Z.-R."/>
            <person name="Yuan S.-M."/>
            <person name="Zhang X.-Y."/>
        </authorList>
    </citation>
    <scope>NUCLEOTIDE SEQUENCE [LARGE SCALE GENOMIC DNA]</scope>
    <source>
        <strain evidence="1 2">SDUM1044001</strain>
    </source>
</reference>
<name>A0AAW9RYL2_9HYPH</name>
<keyword evidence="2" id="KW-1185">Reference proteome</keyword>
<dbReference type="RefSeq" id="WP_340331728.1">
    <property type="nucleotide sequence ID" value="NZ_JAZHOF010000010.1"/>
</dbReference>
<dbReference type="PROSITE" id="PS51257">
    <property type="entry name" value="PROKAR_LIPOPROTEIN"/>
    <property type="match status" value="1"/>
</dbReference>